<keyword evidence="2" id="KW-1185">Reference proteome</keyword>
<dbReference type="OrthoDB" id="1158385at2"/>
<comment type="caution">
    <text evidence="1">The sequence shown here is derived from an EMBL/GenBank/DDBJ whole genome shotgun (WGS) entry which is preliminary data.</text>
</comment>
<dbReference type="RefSeq" id="WP_099153427.1">
    <property type="nucleotide sequence ID" value="NZ_PDUD01000033.1"/>
</dbReference>
<dbReference type="Proteomes" id="UP000223913">
    <property type="component" value="Unassembled WGS sequence"/>
</dbReference>
<dbReference type="AlphaFoldDB" id="A0A2D0N4I3"/>
<accession>A0A2D0N4I3</accession>
<sequence length="285" mass="32071">MDTPWKQLSYKDTEELNQAIAYIHHAALLVASVGDSLLPKADDDSQSNLEWLPGINALGGQMVDGSFRAALRYLPFELLVLDDQNRIREGKSIPGKSKEELMIWLQQAVTRTGGDGKNVNLIDHFDIPDHAVAQGEAFPEIHPGLHNELIYYRSNADWVLNEVAGLYKDVTPVRTWPHHFDTGAIMPLEQDQDGKATKTIGIGWAIPDQNFAEPYFYVNHWTEGDAPDYDQLPALEGAGKWYLEDWKGAALKSSDVIEHKQTADQQQEVLQFFRSAIRATKSFLQ</sequence>
<organism evidence="1 2">
    <name type="scientific">Flavilitoribacter nigricans (strain ATCC 23147 / DSM 23189 / NBRC 102662 / NCIMB 1420 / SS-2)</name>
    <name type="common">Lewinella nigricans</name>
    <dbReference type="NCBI Taxonomy" id="1122177"/>
    <lineage>
        <taxon>Bacteria</taxon>
        <taxon>Pseudomonadati</taxon>
        <taxon>Bacteroidota</taxon>
        <taxon>Saprospiria</taxon>
        <taxon>Saprospirales</taxon>
        <taxon>Lewinellaceae</taxon>
        <taxon>Flavilitoribacter</taxon>
    </lineage>
</organism>
<dbReference type="EMBL" id="PDUD01000033">
    <property type="protein sequence ID" value="PHN03298.1"/>
    <property type="molecule type" value="Genomic_DNA"/>
</dbReference>
<protein>
    <submittedName>
        <fullName evidence="1">Uncharacterized protein</fullName>
    </submittedName>
</protein>
<gene>
    <name evidence="1" type="ORF">CRP01_28310</name>
</gene>
<proteinExistence type="predicted"/>
<name>A0A2D0N4I3_FLAN2</name>
<evidence type="ECO:0000313" key="2">
    <source>
        <dbReference type="Proteomes" id="UP000223913"/>
    </source>
</evidence>
<reference evidence="1 2" key="1">
    <citation type="submission" date="2017-10" db="EMBL/GenBank/DDBJ databases">
        <title>The draft genome sequence of Lewinella nigricans NBRC 102662.</title>
        <authorList>
            <person name="Wang K."/>
        </authorList>
    </citation>
    <scope>NUCLEOTIDE SEQUENCE [LARGE SCALE GENOMIC DNA]</scope>
    <source>
        <strain evidence="1 2">NBRC 102662</strain>
    </source>
</reference>
<evidence type="ECO:0000313" key="1">
    <source>
        <dbReference type="EMBL" id="PHN03298.1"/>
    </source>
</evidence>